<dbReference type="InterPro" id="IPR003789">
    <property type="entry name" value="Asn/Gln_tRNA_amidoTrase-B-like"/>
</dbReference>
<name>A0A7Y2EDK1_UNCEI</name>
<evidence type="ECO:0000313" key="2">
    <source>
        <dbReference type="Proteomes" id="UP000547674"/>
    </source>
</evidence>
<dbReference type="InterPro" id="IPR042184">
    <property type="entry name" value="YqeY/Aim41_N"/>
</dbReference>
<proteinExistence type="predicted"/>
<organism evidence="1 2">
    <name type="scientific">Eiseniibacteriota bacterium</name>
    <dbReference type="NCBI Taxonomy" id="2212470"/>
    <lineage>
        <taxon>Bacteria</taxon>
        <taxon>Candidatus Eiseniibacteriota</taxon>
    </lineage>
</organism>
<dbReference type="EMBL" id="JABDJR010000561">
    <property type="protein sequence ID" value="NNF07869.1"/>
    <property type="molecule type" value="Genomic_DNA"/>
</dbReference>
<dbReference type="PANTHER" id="PTHR28055:SF1">
    <property type="entry name" value="ALTERED INHERITANCE OF MITOCHONDRIA PROTEIN 41, MITOCHONDRIAL"/>
    <property type="match status" value="1"/>
</dbReference>
<reference evidence="1 2" key="1">
    <citation type="submission" date="2020-03" db="EMBL/GenBank/DDBJ databases">
        <title>Metabolic flexibility allows generalist bacteria to become dominant in a frequently disturbed ecosystem.</title>
        <authorList>
            <person name="Chen Y.-J."/>
            <person name="Leung P.M."/>
            <person name="Bay S.K."/>
            <person name="Hugenholtz P."/>
            <person name="Kessler A.J."/>
            <person name="Shelley G."/>
            <person name="Waite D.W."/>
            <person name="Cook P.L."/>
            <person name="Greening C."/>
        </authorList>
    </citation>
    <scope>NUCLEOTIDE SEQUENCE [LARGE SCALE GENOMIC DNA]</scope>
    <source>
        <strain evidence="1">SS_bin_28</strain>
    </source>
</reference>
<sequence>MLEKLQADVKTAMKARDSERLTVLRMTISEIKNAKIEKGDDLSDTEVIAVIKKAIKSRQESAEQYTEAGRDDLANKEKGEAAMLEGYLPEQISGSALEKIVADAVAATGASSMRDMGGVMKAVLSEYGAQVNGKEVGDYVKKALSGG</sequence>
<comment type="caution">
    <text evidence="1">The sequence shown here is derived from an EMBL/GenBank/DDBJ whole genome shotgun (WGS) entry which is preliminary data.</text>
</comment>
<protein>
    <submittedName>
        <fullName evidence="1">GatB/YqeY domain-containing protein</fullName>
    </submittedName>
</protein>
<dbReference type="InterPro" id="IPR019004">
    <property type="entry name" value="YqeY/Aim41"/>
</dbReference>
<dbReference type="SUPFAM" id="SSF89095">
    <property type="entry name" value="GatB/YqeY motif"/>
    <property type="match status" value="1"/>
</dbReference>
<dbReference type="Gene3D" id="1.10.10.410">
    <property type="match status" value="1"/>
</dbReference>
<dbReference type="InterPro" id="IPR023168">
    <property type="entry name" value="GatB_Yqey_C_2"/>
</dbReference>
<dbReference type="Pfam" id="PF09424">
    <property type="entry name" value="YqeY"/>
    <property type="match status" value="1"/>
</dbReference>
<dbReference type="GO" id="GO:0016884">
    <property type="term" value="F:carbon-nitrogen ligase activity, with glutamine as amido-N-donor"/>
    <property type="evidence" value="ECO:0007669"/>
    <property type="project" value="InterPro"/>
</dbReference>
<accession>A0A7Y2EDK1</accession>
<evidence type="ECO:0000313" key="1">
    <source>
        <dbReference type="EMBL" id="NNF07869.1"/>
    </source>
</evidence>
<dbReference type="AlphaFoldDB" id="A0A7Y2EDK1"/>
<gene>
    <name evidence="1" type="ORF">HKN21_13985</name>
</gene>
<dbReference type="Gene3D" id="1.10.1510.10">
    <property type="entry name" value="Uncharacterised protein YqeY/AIM41 PF09424, N-terminal domain"/>
    <property type="match status" value="1"/>
</dbReference>
<dbReference type="Proteomes" id="UP000547674">
    <property type="component" value="Unassembled WGS sequence"/>
</dbReference>
<dbReference type="PANTHER" id="PTHR28055">
    <property type="entry name" value="ALTERED INHERITANCE OF MITOCHONDRIA PROTEIN 41, MITOCHONDRIAL"/>
    <property type="match status" value="1"/>
</dbReference>